<evidence type="ECO:0000313" key="2">
    <source>
        <dbReference type="EMBL" id="KAF4980199.1"/>
    </source>
</evidence>
<dbReference type="Proteomes" id="UP000635477">
    <property type="component" value="Unassembled WGS sequence"/>
</dbReference>
<comment type="caution">
    <text evidence="2">The sequence shown here is derived from an EMBL/GenBank/DDBJ whole genome shotgun (WGS) entry which is preliminary data.</text>
</comment>
<dbReference type="EMBL" id="JABEYC010000249">
    <property type="protein sequence ID" value="KAF4980199.1"/>
    <property type="molecule type" value="Genomic_DNA"/>
</dbReference>
<sequence>MAVAYYLETPMSNAKWDPILRRCFIEELGQDVKSILLADDDCAEEGPSEEPEYDAAGVIVHQAITKASRGDAMEGGGPEDEDNEEGDKDE</sequence>
<keyword evidence="3" id="KW-1185">Reference proteome</keyword>
<evidence type="ECO:0000256" key="1">
    <source>
        <dbReference type="SAM" id="MobiDB-lite"/>
    </source>
</evidence>
<gene>
    <name evidence="2" type="ORF">FZEAL_3735</name>
</gene>
<dbReference type="AlphaFoldDB" id="A0A8H4UNP7"/>
<reference evidence="2" key="1">
    <citation type="journal article" date="2020" name="BMC Genomics">
        <title>Correction to: Identification and distribution of gene clusters required for synthesis of sphingolipid metabolism inhibitors in diverse species of the filamentous fungus Fusarium.</title>
        <authorList>
            <person name="Kim H.S."/>
            <person name="Lohmar J.M."/>
            <person name="Busman M."/>
            <person name="Brown D.W."/>
            <person name="Naumann T.A."/>
            <person name="Divon H.H."/>
            <person name="Lysoe E."/>
            <person name="Uhlig S."/>
            <person name="Proctor R.H."/>
        </authorList>
    </citation>
    <scope>NUCLEOTIDE SEQUENCE</scope>
    <source>
        <strain evidence="2">NRRL 22465</strain>
    </source>
</reference>
<feature type="region of interest" description="Disordered" evidence="1">
    <location>
        <begin position="65"/>
        <end position="90"/>
    </location>
</feature>
<accession>A0A8H4UNP7</accession>
<name>A0A8H4UNP7_9HYPO</name>
<protein>
    <submittedName>
        <fullName evidence="2">Uncharacterized protein</fullName>
    </submittedName>
</protein>
<reference evidence="2" key="2">
    <citation type="submission" date="2020-05" db="EMBL/GenBank/DDBJ databases">
        <authorList>
            <person name="Kim H.-S."/>
            <person name="Proctor R.H."/>
            <person name="Brown D.W."/>
        </authorList>
    </citation>
    <scope>NUCLEOTIDE SEQUENCE</scope>
    <source>
        <strain evidence="2">NRRL 22465</strain>
    </source>
</reference>
<evidence type="ECO:0000313" key="3">
    <source>
        <dbReference type="Proteomes" id="UP000635477"/>
    </source>
</evidence>
<feature type="compositionally biased region" description="Acidic residues" evidence="1">
    <location>
        <begin position="77"/>
        <end position="90"/>
    </location>
</feature>
<organism evidence="2 3">
    <name type="scientific">Fusarium zealandicum</name>
    <dbReference type="NCBI Taxonomy" id="1053134"/>
    <lineage>
        <taxon>Eukaryota</taxon>
        <taxon>Fungi</taxon>
        <taxon>Dikarya</taxon>
        <taxon>Ascomycota</taxon>
        <taxon>Pezizomycotina</taxon>
        <taxon>Sordariomycetes</taxon>
        <taxon>Hypocreomycetidae</taxon>
        <taxon>Hypocreales</taxon>
        <taxon>Nectriaceae</taxon>
        <taxon>Fusarium</taxon>
        <taxon>Fusarium staphyleae species complex</taxon>
    </lineage>
</organism>
<proteinExistence type="predicted"/>